<sequence length="113" mass="12654">MSATKLLQEMIELTRAQIDHVIAGDVPAILEGAAEQERLLRELEKAPIDAEPAEIRRLHDELRAERNRLNDLLAMESARVDFMLRLLLGNNETKNPGYPSGKGRGGTLLNRRA</sequence>
<dbReference type="Proteomes" id="UP000732377">
    <property type="component" value="Unassembled WGS sequence"/>
</dbReference>
<comment type="caution">
    <text evidence="2">The sequence shown here is derived from an EMBL/GenBank/DDBJ whole genome shotgun (WGS) entry which is preliminary data.</text>
</comment>
<proteinExistence type="predicted"/>
<evidence type="ECO:0000313" key="2">
    <source>
        <dbReference type="EMBL" id="MBY6277487.1"/>
    </source>
</evidence>
<organism evidence="2 3">
    <name type="scientific">Symbiobacterium thermophilum</name>
    <dbReference type="NCBI Taxonomy" id="2734"/>
    <lineage>
        <taxon>Bacteria</taxon>
        <taxon>Bacillati</taxon>
        <taxon>Bacillota</taxon>
        <taxon>Clostridia</taxon>
        <taxon>Eubacteriales</taxon>
        <taxon>Symbiobacteriaceae</taxon>
        <taxon>Symbiobacterium</taxon>
    </lineage>
</organism>
<evidence type="ECO:0000313" key="3">
    <source>
        <dbReference type="Proteomes" id="UP000732377"/>
    </source>
</evidence>
<evidence type="ECO:0000256" key="1">
    <source>
        <dbReference type="SAM" id="MobiDB-lite"/>
    </source>
</evidence>
<gene>
    <name evidence="2" type="ORF">CWE10_14985</name>
</gene>
<dbReference type="EMBL" id="PIUK01000187">
    <property type="protein sequence ID" value="MBY6277487.1"/>
    <property type="molecule type" value="Genomic_DNA"/>
</dbReference>
<dbReference type="RefSeq" id="WP_273380728.1">
    <property type="nucleotide sequence ID" value="NZ_PIUK01000187.1"/>
</dbReference>
<dbReference type="AlphaFoldDB" id="A0A953I330"/>
<accession>A0A953I330</accession>
<feature type="region of interest" description="Disordered" evidence="1">
    <location>
        <begin position="91"/>
        <end position="113"/>
    </location>
</feature>
<name>A0A953I330_SYMTR</name>
<reference evidence="2" key="1">
    <citation type="submission" date="2017-11" db="EMBL/GenBank/DDBJ databases">
        <title>Three new genomes from thermophilic consortium.</title>
        <authorList>
            <person name="Quaggio R."/>
            <person name="Amgarten D."/>
            <person name="Setubal J.C."/>
        </authorList>
    </citation>
    <scope>NUCLEOTIDE SEQUENCE</scope>
    <source>
        <strain evidence="2">ZCTH01-B2</strain>
    </source>
</reference>
<protein>
    <submittedName>
        <fullName evidence="2">Uncharacterized protein</fullName>
    </submittedName>
</protein>